<dbReference type="EMBL" id="DVMJ01000055">
    <property type="protein sequence ID" value="HIU13736.1"/>
    <property type="molecule type" value="Genomic_DNA"/>
</dbReference>
<dbReference type="GO" id="GO:0051287">
    <property type="term" value="F:NAD binding"/>
    <property type="evidence" value="ECO:0007669"/>
    <property type="project" value="InterPro"/>
</dbReference>
<dbReference type="AlphaFoldDB" id="A0A9D1L149"/>
<feature type="domain" description="D-isomer specific 2-hydroxyacid dehydrogenase NAD-binding" evidence="3">
    <location>
        <begin position="102"/>
        <end position="275"/>
    </location>
</feature>
<dbReference type="PANTHER" id="PTHR43333">
    <property type="entry name" value="2-HACID_DH_C DOMAIN-CONTAINING PROTEIN"/>
    <property type="match status" value="1"/>
</dbReference>
<gene>
    <name evidence="4" type="ORF">IAD15_06665</name>
</gene>
<organism evidence="4 5">
    <name type="scientific">Candidatus Fimiplasma intestinipullorum</name>
    <dbReference type="NCBI Taxonomy" id="2840825"/>
    <lineage>
        <taxon>Bacteria</taxon>
        <taxon>Bacillati</taxon>
        <taxon>Bacillota</taxon>
        <taxon>Clostridia</taxon>
        <taxon>Eubacteriales</taxon>
        <taxon>Candidatus Fimiplasma</taxon>
    </lineage>
</organism>
<dbReference type="InterPro" id="IPR036291">
    <property type="entry name" value="NAD(P)-bd_dom_sf"/>
</dbReference>
<proteinExistence type="predicted"/>
<dbReference type="Proteomes" id="UP000824175">
    <property type="component" value="Unassembled WGS sequence"/>
</dbReference>
<reference evidence="4" key="2">
    <citation type="journal article" date="2021" name="PeerJ">
        <title>Extensive microbial diversity within the chicken gut microbiome revealed by metagenomics and culture.</title>
        <authorList>
            <person name="Gilroy R."/>
            <person name="Ravi A."/>
            <person name="Getino M."/>
            <person name="Pursley I."/>
            <person name="Horton D.L."/>
            <person name="Alikhan N.F."/>
            <person name="Baker D."/>
            <person name="Gharbi K."/>
            <person name="Hall N."/>
            <person name="Watson M."/>
            <person name="Adriaenssens E.M."/>
            <person name="Foster-Nyarko E."/>
            <person name="Jarju S."/>
            <person name="Secka A."/>
            <person name="Antonio M."/>
            <person name="Oren A."/>
            <person name="Chaudhuri R.R."/>
            <person name="La Ragione R."/>
            <person name="Hildebrand F."/>
            <person name="Pallen M.J."/>
        </authorList>
    </citation>
    <scope>NUCLEOTIDE SEQUENCE</scope>
    <source>
        <strain evidence="4">CHK195-11698</strain>
    </source>
</reference>
<name>A0A9D1L149_9FIRM</name>
<dbReference type="CDD" id="cd05300">
    <property type="entry name" value="2-Hacid_dh_1"/>
    <property type="match status" value="1"/>
</dbReference>
<comment type="caution">
    <text evidence="4">The sequence shown here is derived from an EMBL/GenBank/DDBJ whole genome shotgun (WGS) entry which is preliminary data.</text>
</comment>
<evidence type="ECO:0000256" key="2">
    <source>
        <dbReference type="ARBA" id="ARBA00023027"/>
    </source>
</evidence>
<evidence type="ECO:0000256" key="1">
    <source>
        <dbReference type="ARBA" id="ARBA00023002"/>
    </source>
</evidence>
<dbReference type="GO" id="GO:0016491">
    <property type="term" value="F:oxidoreductase activity"/>
    <property type="evidence" value="ECO:0007669"/>
    <property type="project" value="UniProtKB-KW"/>
</dbReference>
<dbReference type="SUPFAM" id="SSF52283">
    <property type="entry name" value="Formate/glycerate dehydrogenase catalytic domain-like"/>
    <property type="match status" value="1"/>
</dbReference>
<dbReference type="PANTHER" id="PTHR43333:SF1">
    <property type="entry name" value="D-ISOMER SPECIFIC 2-HYDROXYACID DEHYDROGENASE NAD-BINDING DOMAIN-CONTAINING PROTEIN"/>
    <property type="match status" value="1"/>
</dbReference>
<dbReference type="Gene3D" id="3.40.50.720">
    <property type="entry name" value="NAD(P)-binding Rossmann-like Domain"/>
    <property type="match status" value="2"/>
</dbReference>
<dbReference type="InterPro" id="IPR006140">
    <property type="entry name" value="D-isomer_DH_NAD-bd"/>
</dbReference>
<evidence type="ECO:0000313" key="4">
    <source>
        <dbReference type="EMBL" id="HIU13736.1"/>
    </source>
</evidence>
<evidence type="ECO:0000313" key="5">
    <source>
        <dbReference type="Proteomes" id="UP000824175"/>
    </source>
</evidence>
<evidence type="ECO:0000259" key="3">
    <source>
        <dbReference type="Pfam" id="PF02826"/>
    </source>
</evidence>
<keyword evidence="2" id="KW-0520">NAD</keyword>
<accession>A0A9D1L149</accession>
<dbReference type="Pfam" id="PF02826">
    <property type="entry name" value="2-Hacid_dh_C"/>
    <property type="match status" value="1"/>
</dbReference>
<sequence length="318" mass="35529">MHILSLFEMDAVHQQALEALAPQAQWRYTTSDRLEEPDLDWADIILGNPPVSLLHGQENLKLICLNSAGSDAYVKQGRLHPKTLLTNASGAYGQAIAEYVLSYILYFYKNLHLYTANQRQHRWQYEGRIESLQGKKVLIVGAGDIGSHVAKLLAPLGTINLGIRRTARPLPAYFQSSHTLSELDELLPDADIVVLSLPQSDKTQQLFDMKRLKEMKKDAILINVGRGSAIVTEDLYAVMKEGHLKAAALDVVDPEPLPQNDPLWNLDNLLLTPHCTGGYSLAQTYEKVYQIIYQNLKAYLAAEPLTNLVDPQTGYRQG</sequence>
<keyword evidence="1" id="KW-0560">Oxidoreductase</keyword>
<dbReference type="SUPFAM" id="SSF51735">
    <property type="entry name" value="NAD(P)-binding Rossmann-fold domains"/>
    <property type="match status" value="1"/>
</dbReference>
<reference evidence="4" key="1">
    <citation type="submission" date="2020-10" db="EMBL/GenBank/DDBJ databases">
        <authorList>
            <person name="Gilroy R."/>
        </authorList>
    </citation>
    <scope>NUCLEOTIDE SEQUENCE</scope>
    <source>
        <strain evidence="4">CHK195-11698</strain>
    </source>
</reference>
<protein>
    <submittedName>
        <fullName evidence="4">D-2-hydroxyacid dehydrogenase</fullName>
    </submittedName>
</protein>